<dbReference type="AlphaFoldDB" id="K0RIQ8"/>
<dbReference type="Gene3D" id="3.30.70.330">
    <property type="match status" value="1"/>
</dbReference>
<feature type="region of interest" description="Disordered" evidence="2">
    <location>
        <begin position="230"/>
        <end position="366"/>
    </location>
</feature>
<evidence type="ECO:0000256" key="2">
    <source>
        <dbReference type="SAM" id="MobiDB-lite"/>
    </source>
</evidence>
<gene>
    <name evidence="4" type="ORF">THAOC_32400</name>
</gene>
<feature type="compositionally biased region" description="Gly residues" evidence="2">
    <location>
        <begin position="252"/>
        <end position="261"/>
    </location>
</feature>
<accession>K0RIQ8</accession>
<evidence type="ECO:0000259" key="3">
    <source>
        <dbReference type="PROSITE" id="PS50102"/>
    </source>
</evidence>
<dbReference type="InterPro" id="IPR035979">
    <property type="entry name" value="RBD_domain_sf"/>
</dbReference>
<dbReference type="CDD" id="cd12233">
    <property type="entry name" value="RRM_Srp1p_AtRSp31_like"/>
    <property type="match status" value="1"/>
</dbReference>
<dbReference type="Pfam" id="PF00076">
    <property type="entry name" value="RRM_1"/>
    <property type="match status" value="1"/>
</dbReference>
<dbReference type="InterPro" id="IPR012677">
    <property type="entry name" value="Nucleotide-bd_a/b_plait_sf"/>
</dbReference>
<keyword evidence="1" id="KW-0694">RNA-binding</keyword>
<dbReference type="GO" id="GO:0003723">
    <property type="term" value="F:RNA binding"/>
    <property type="evidence" value="ECO:0007669"/>
    <property type="project" value="UniProtKB-UniRule"/>
</dbReference>
<feature type="domain" description="RRM" evidence="3">
    <location>
        <begin position="160"/>
        <end position="231"/>
    </location>
</feature>
<feature type="region of interest" description="Disordered" evidence="2">
    <location>
        <begin position="1"/>
        <end position="44"/>
    </location>
</feature>
<feature type="compositionally biased region" description="Low complexity" evidence="2">
    <location>
        <begin position="27"/>
        <end position="37"/>
    </location>
</feature>
<feature type="compositionally biased region" description="Basic and acidic residues" evidence="2">
    <location>
        <begin position="1"/>
        <end position="19"/>
    </location>
</feature>
<dbReference type="OMA" id="NITHFPH"/>
<feature type="compositionally biased region" description="Basic and acidic residues" evidence="2">
    <location>
        <begin position="262"/>
        <end position="300"/>
    </location>
</feature>
<reference evidence="4 5" key="1">
    <citation type="journal article" date="2012" name="Genome Biol.">
        <title>Genome and low-iron response of an oceanic diatom adapted to chronic iron limitation.</title>
        <authorList>
            <person name="Lommer M."/>
            <person name="Specht M."/>
            <person name="Roy A.S."/>
            <person name="Kraemer L."/>
            <person name="Andreson R."/>
            <person name="Gutowska M.A."/>
            <person name="Wolf J."/>
            <person name="Bergner S.V."/>
            <person name="Schilhabel M.B."/>
            <person name="Klostermeier U.C."/>
            <person name="Beiko R.G."/>
            <person name="Rosenstiel P."/>
            <person name="Hippler M."/>
            <person name="Laroche J."/>
        </authorList>
    </citation>
    <scope>NUCLEOTIDE SEQUENCE [LARGE SCALE GENOMIC DNA]</scope>
    <source>
        <strain evidence="4 5">CCMP1005</strain>
    </source>
</reference>
<dbReference type="PROSITE" id="PS50102">
    <property type="entry name" value="RRM"/>
    <property type="match status" value="1"/>
</dbReference>
<keyword evidence="5" id="KW-1185">Reference proteome</keyword>
<comment type="caution">
    <text evidence="4">The sequence shown here is derived from an EMBL/GenBank/DDBJ whole genome shotgun (WGS) entry which is preliminary data.</text>
</comment>
<dbReference type="FunFam" id="3.30.70.330:FF:001559">
    <property type="entry name" value="RNA-binding region RNP-1 domain-containing protein"/>
    <property type="match status" value="1"/>
</dbReference>
<sequence>MDDSEVKAEESKPAEDDAKMNGGEGGDAAAAASNNGDSHGDGGGGNLHVRPVFLGNLSHACQAGDVEAMFTSPPTGGGDGGEAPAPIPVERVDMKRGYCFVFLKDAFNQAEKERAERFVQEICGMQVPNVSNAVRAEFARGDGRIKRKEDERRRQIQPNETLFVVNFHEETTKREDLDMLFSPYGKIVRIEMKRNYAFVQFETIDQAIAAKEATNGGKLDQSELTVEYVARRMGESRGPPRRRYDDDRRGGYRGGGGGGYRGGRDDYRGGGGRRDDYRPRGGGGGRDRYDDRDYRREGYDRRRRSRSRSRSPGYRRRSRSPGYDRDHRRDDYRASSRGGRESYDDRDRGGDRGGGDRGYDRGDRGY</sequence>
<name>K0RIQ8_THAOC</name>
<dbReference type="OrthoDB" id="5970at2759"/>
<protein>
    <recommendedName>
        <fullName evidence="3">RRM domain-containing protein</fullName>
    </recommendedName>
</protein>
<dbReference type="EMBL" id="AGNL01045440">
    <property type="protein sequence ID" value="EJK48771.1"/>
    <property type="molecule type" value="Genomic_DNA"/>
</dbReference>
<dbReference type="InterPro" id="IPR052600">
    <property type="entry name" value="Nuc_rcpt_coact/corep"/>
</dbReference>
<feature type="compositionally biased region" description="Basic residues" evidence="2">
    <location>
        <begin position="301"/>
        <end position="319"/>
    </location>
</feature>
<organism evidence="4 5">
    <name type="scientific">Thalassiosira oceanica</name>
    <name type="common">Marine diatom</name>
    <dbReference type="NCBI Taxonomy" id="159749"/>
    <lineage>
        <taxon>Eukaryota</taxon>
        <taxon>Sar</taxon>
        <taxon>Stramenopiles</taxon>
        <taxon>Ochrophyta</taxon>
        <taxon>Bacillariophyta</taxon>
        <taxon>Coscinodiscophyceae</taxon>
        <taxon>Thalassiosirophycidae</taxon>
        <taxon>Thalassiosirales</taxon>
        <taxon>Thalassiosiraceae</taxon>
        <taxon>Thalassiosira</taxon>
    </lineage>
</organism>
<proteinExistence type="predicted"/>
<dbReference type="PANTHER" id="PTHR23295:SF6">
    <property type="entry name" value="NEOSIN, ISOFORM A"/>
    <property type="match status" value="1"/>
</dbReference>
<dbReference type="SUPFAM" id="SSF54928">
    <property type="entry name" value="RNA-binding domain, RBD"/>
    <property type="match status" value="1"/>
</dbReference>
<dbReference type="Proteomes" id="UP000266841">
    <property type="component" value="Unassembled WGS sequence"/>
</dbReference>
<evidence type="ECO:0000313" key="4">
    <source>
        <dbReference type="EMBL" id="EJK48771.1"/>
    </source>
</evidence>
<dbReference type="PANTHER" id="PTHR23295">
    <property type="entry name" value="NUCLEAR RECEPTOR COACTIVATOR 5-RELATED"/>
    <property type="match status" value="1"/>
</dbReference>
<dbReference type="eggNOG" id="KOG0106">
    <property type="taxonomic scope" value="Eukaryota"/>
</dbReference>
<dbReference type="InterPro" id="IPR000504">
    <property type="entry name" value="RRM_dom"/>
</dbReference>
<evidence type="ECO:0000313" key="5">
    <source>
        <dbReference type="Proteomes" id="UP000266841"/>
    </source>
</evidence>
<feature type="compositionally biased region" description="Basic and acidic residues" evidence="2">
    <location>
        <begin position="322"/>
        <end position="366"/>
    </location>
</feature>
<dbReference type="SMART" id="SM00360">
    <property type="entry name" value="RRM"/>
    <property type="match status" value="1"/>
</dbReference>
<evidence type="ECO:0000256" key="1">
    <source>
        <dbReference type="PROSITE-ProRule" id="PRU00176"/>
    </source>
</evidence>